<proteinExistence type="predicted"/>
<name>A0A830GK72_9EURY</name>
<organism evidence="1 2">
    <name type="scientific">Haloarcula pellucida</name>
    <dbReference type="NCBI Taxonomy" id="1427151"/>
    <lineage>
        <taxon>Archaea</taxon>
        <taxon>Methanobacteriati</taxon>
        <taxon>Methanobacteriota</taxon>
        <taxon>Stenosarchaea group</taxon>
        <taxon>Halobacteria</taxon>
        <taxon>Halobacteriales</taxon>
        <taxon>Haloarculaceae</taxon>
        <taxon>Haloarcula</taxon>
    </lineage>
</organism>
<keyword evidence="2" id="KW-1185">Reference proteome</keyword>
<gene>
    <name evidence="1" type="ORF">GCM10009030_18060</name>
</gene>
<evidence type="ECO:0000313" key="1">
    <source>
        <dbReference type="EMBL" id="GGN93052.1"/>
    </source>
</evidence>
<dbReference type="InterPro" id="IPR058440">
    <property type="entry name" value="DUF8127"/>
</dbReference>
<reference evidence="1" key="2">
    <citation type="submission" date="2020-09" db="EMBL/GenBank/DDBJ databases">
        <authorList>
            <person name="Sun Q."/>
            <person name="Ohkuma M."/>
        </authorList>
    </citation>
    <scope>NUCLEOTIDE SEQUENCE</scope>
    <source>
        <strain evidence="1">JCM 17820</strain>
    </source>
</reference>
<accession>A0A830GK72</accession>
<dbReference type="Pfam" id="PF26448">
    <property type="entry name" value="DUF8127"/>
    <property type="match status" value="1"/>
</dbReference>
<dbReference type="RefSeq" id="WP_188996622.1">
    <property type="nucleotide sequence ID" value="NZ_BMOU01000002.1"/>
</dbReference>
<protein>
    <submittedName>
        <fullName evidence="1">Uncharacterized protein</fullName>
    </submittedName>
</protein>
<dbReference type="EMBL" id="BMOU01000002">
    <property type="protein sequence ID" value="GGN93052.1"/>
    <property type="molecule type" value="Genomic_DNA"/>
</dbReference>
<dbReference type="AlphaFoldDB" id="A0A830GK72"/>
<comment type="caution">
    <text evidence="1">The sequence shown here is derived from an EMBL/GenBank/DDBJ whole genome shotgun (WGS) entry which is preliminary data.</text>
</comment>
<dbReference type="Proteomes" id="UP000605784">
    <property type="component" value="Unassembled WGS sequence"/>
</dbReference>
<sequence length="226" mass="25132">MLYRGWSPSERQRAVVSLGLGLLLVLNPLFVYTLGLGEPTYEYRAVEVTPVGDSVEFETRPHPAYRMQPVRGVDCVRLRGSYSCYLSESLAKRGRATVNVTRYETTPRARYVRLDDGFYRRSATEHGEAVTLSLERVSAATVLDTVSSSFEYVSPPVAAAIEDGTARSHVEEDGAKFVEADGRYYYVAARQVDGGVEGRWWVSSLGVLVGLAALRRGRRIRTSERA</sequence>
<reference evidence="1" key="1">
    <citation type="journal article" date="2014" name="Int. J. Syst. Evol. Microbiol.">
        <title>Complete genome sequence of Corynebacterium casei LMG S-19264T (=DSM 44701T), isolated from a smear-ripened cheese.</title>
        <authorList>
            <consortium name="US DOE Joint Genome Institute (JGI-PGF)"/>
            <person name="Walter F."/>
            <person name="Albersmeier A."/>
            <person name="Kalinowski J."/>
            <person name="Ruckert C."/>
        </authorList>
    </citation>
    <scope>NUCLEOTIDE SEQUENCE</scope>
    <source>
        <strain evidence="1">JCM 17820</strain>
    </source>
</reference>
<evidence type="ECO:0000313" key="2">
    <source>
        <dbReference type="Proteomes" id="UP000605784"/>
    </source>
</evidence>